<proteinExistence type="predicted"/>
<accession>Q5WE40</accession>
<reference evidence="2 3" key="2">
    <citation type="journal article" date="1995" name="Appl. Microbiol. Biotechnol.">
        <title>Purification and properties of an alkaline protease from alkalophilic Bacillus sp. KSM-K16.</title>
        <authorList>
            <person name="Kobayashi T."/>
            <person name="Hakamada Y."/>
            <person name="Adachi S."/>
            <person name="Hitomi J."/>
            <person name="Yoshimatsu T."/>
            <person name="Koike K."/>
            <person name="Kawai S."/>
            <person name="Ito S."/>
        </authorList>
    </citation>
    <scope>NUCLEOTIDE SEQUENCE [LARGE SCALE GENOMIC DNA]</scope>
    <source>
        <strain evidence="2 3">KSM-K16</strain>
    </source>
</reference>
<protein>
    <recommendedName>
        <fullName evidence="4">Scaffolding protein</fullName>
    </recommendedName>
</protein>
<dbReference type="HOGENOM" id="CLU_1227921_0_0_9"/>
<evidence type="ECO:0008006" key="4">
    <source>
        <dbReference type="Google" id="ProtNLM"/>
    </source>
</evidence>
<keyword evidence="3" id="KW-1185">Reference proteome</keyword>
<dbReference type="eggNOG" id="ENOG50329KI">
    <property type="taxonomic scope" value="Bacteria"/>
</dbReference>
<dbReference type="InterPro" id="IPR009636">
    <property type="entry name" value="SCAF"/>
</dbReference>
<dbReference type="Pfam" id="PF06810">
    <property type="entry name" value="Phage_scaffold"/>
    <property type="match status" value="1"/>
</dbReference>
<reference evidence="2 3" key="1">
    <citation type="journal article" date="1994" name="J. Ferment. Bioeng.">
        <title>Molecular cloning and nucleotide sequence of the gene for an alkaline protease from the alkalophilic Bacillus sp. KSM-K16.</title>
        <authorList>
            <person name="Hakamada Y."/>
            <person name="Kobayashi T."/>
            <person name="Hitomi J."/>
            <person name="Kawai S."/>
            <person name="Ito S."/>
        </authorList>
    </citation>
    <scope>NUCLEOTIDE SEQUENCE [LARGE SCALE GENOMIC DNA]</scope>
    <source>
        <strain evidence="2 3">KSM-K16</strain>
    </source>
</reference>
<reference evidence="3" key="4">
    <citation type="submission" date="2003-10" db="EMBL/GenBank/DDBJ databases">
        <title>The complete genome sequence of the alkaliphilic Bacillus clausii KSM-K16.</title>
        <authorList>
            <person name="Takaki Y."/>
            <person name="Kageyama Y."/>
            <person name="Shimamura S."/>
            <person name="Suzuki H."/>
            <person name="Nishi S."/>
            <person name="Hatada Y."/>
            <person name="Kawai S."/>
            <person name="Ito S."/>
            <person name="Horikoshi K."/>
        </authorList>
    </citation>
    <scope>NUCLEOTIDE SEQUENCE [LARGE SCALE GENOMIC DNA]</scope>
    <source>
        <strain evidence="3">KSM-K16</strain>
    </source>
</reference>
<dbReference type="EMBL" id="AP006627">
    <property type="protein sequence ID" value="BAD65370.1"/>
    <property type="molecule type" value="Genomic_DNA"/>
</dbReference>
<dbReference type="Proteomes" id="UP000001168">
    <property type="component" value="Chromosome"/>
</dbReference>
<feature type="region of interest" description="Disordered" evidence="1">
    <location>
        <begin position="24"/>
        <end position="48"/>
    </location>
</feature>
<feature type="region of interest" description="Disordered" evidence="1">
    <location>
        <begin position="76"/>
        <end position="118"/>
    </location>
</feature>
<evidence type="ECO:0000313" key="2">
    <source>
        <dbReference type="EMBL" id="BAD65370.1"/>
    </source>
</evidence>
<evidence type="ECO:0000313" key="3">
    <source>
        <dbReference type="Proteomes" id="UP000001168"/>
    </source>
</evidence>
<organism evidence="2 3">
    <name type="scientific">Shouchella clausii (strain KSM-K16)</name>
    <name type="common">Alkalihalobacillus clausii</name>
    <dbReference type="NCBI Taxonomy" id="66692"/>
    <lineage>
        <taxon>Bacteria</taxon>
        <taxon>Bacillati</taxon>
        <taxon>Bacillota</taxon>
        <taxon>Bacilli</taxon>
        <taxon>Bacillales</taxon>
        <taxon>Bacillaceae</taxon>
        <taxon>Shouchella</taxon>
    </lineage>
</organism>
<reference evidence="2 3" key="5">
    <citation type="journal article" date="2007" name="Extremophiles">
        <title>Intragenomic diversity of the V1 regions of 16S rRNA genes in high-alkaline protease-producing Bacillus clausii spp.</title>
        <authorList>
            <person name="Kageyama Y."/>
            <person name="Takaki Y."/>
            <person name="Shimamura S."/>
            <person name="Nishi S."/>
            <person name="Nogi Y."/>
            <person name="Uchimura K."/>
            <person name="Kobayashi T."/>
            <person name="Hitomi J."/>
            <person name="Ozaki K."/>
            <person name="Kawai S."/>
            <person name="Ito S."/>
            <person name="Horikoshi K."/>
        </authorList>
    </citation>
    <scope>NUCLEOTIDE SEQUENCE [LARGE SCALE GENOMIC DNA]</scope>
    <source>
        <strain evidence="2 3">KSM-K16</strain>
    </source>
</reference>
<dbReference type="AlphaFoldDB" id="Q5WE40"/>
<feature type="compositionally biased region" description="Basic and acidic residues" evidence="1">
    <location>
        <begin position="76"/>
        <end position="92"/>
    </location>
</feature>
<sequence>MNMFAKPLFNKDSLLMPFDLQYFAEDDDSGSEGDNDDNGAPSLDELLKNPEFKKQHELFIKKTLAKRMKKFEGVDPEEYKRLKEAAEQKGSDSDEDKGDETDSKLNEHEKRLARAERREKRAAIKEYSIEKGVNPKLAAKLIDIESIEMDEDGEPTNIEELFEELEEEFPEFFKGQQKEESTTTQRGYFPGATQKSNSGTNEKDSYEAGKSAYARIRAKRNPKGE</sequence>
<dbReference type="STRING" id="66692.ABC2836"/>
<feature type="compositionally biased region" description="Basic and acidic residues" evidence="1">
    <location>
        <begin position="100"/>
        <end position="118"/>
    </location>
</feature>
<feature type="region of interest" description="Disordered" evidence="1">
    <location>
        <begin position="171"/>
        <end position="225"/>
    </location>
</feature>
<reference evidence="2 3" key="3">
    <citation type="journal article" date="1997" name="Protein Eng.">
        <title>High-resolution crystal structure of M-protease: phylogeny aided analysis of the high-alkaline adaptation mechanism.</title>
        <authorList>
            <person name="Shirai T."/>
            <person name="Suzuki A."/>
            <person name="Yamane T."/>
            <person name="Ashida T."/>
            <person name="Kobayashi T."/>
            <person name="Ito S."/>
        </authorList>
    </citation>
    <scope>NUCLEOTIDE SEQUENCE [LARGE SCALE GENOMIC DNA]</scope>
    <source>
        <strain evidence="2 3">KSM-K16</strain>
    </source>
</reference>
<feature type="compositionally biased region" description="Acidic residues" evidence="1">
    <location>
        <begin position="24"/>
        <end position="37"/>
    </location>
</feature>
<dbReference type="KEGG" id="bcl:ABC2836"/>
<gene>
    <name evidence="2" type="ordered locus">ABC2836</name>
</gene>
<feature type="compositionally biased region" description="Basic residues" evidence="1">
    <location>
        <begin position="216"/>
        <end position="225"/>
    </location>
</feature>
<evidence type="ECO:0000256" key="1">
    <source>
        <dbReference type="SAM" id="MobiDB-lite"/>
    </source>
</evidence>
<name>Q5WE40_SHOC1</name>